<sequence length="231" mass="27253">MKILEHLFVWCSPHVRITLVKTDLIPQIIVTLNPLSLSFSEALDIHTNLMSIITKSVWLATPFGLRDLGITDRNEQQSVHETVLTQVLVPSEQYIWHLGVNRFSIIDGSQSWYFLDILARLLEVCIYHQPTMEFVLHMPAFVTIPSCLTFFEYDYSIWYFLDNMNHTQQKWNKTTGEVRHMWKTVHRRLRMEGIGDVMEEKLRNDKNRNEGRRIVDKSIRWNNLQGINLPD</sequence>
<evidence type="ECO:0000313" key="1">
    <source>
        <dbReference type="EMBL" id="KAK2942016.1"/>
    </source>
</evidence>
<gene>
    <name evidence="1" type="ORF">BLNAU_23055</name>
</gene>
<comment type="caution">
    <text evidence="1">The sequence shown here is derived from an EMBL/GenBank/DDBJ whole genome shotgun (WGS) entry which is preliminary data.</text>
</comment>
<organism evidence="1 2">
    <name type="scientific">Blattamonas nauphoetae</name>
    <dbReference type="NCBI Taxonomy" id="2049346"/>
    <lineage>
        <taxon>Eukaryota</taxon>
        <taxon>Metamonada</taxon>
        <taxon>Preaxostyla</taxon>
        <taxon>Oxymonadida</taxon>
        <taxon>Blattamonas</taxon>
    </lineage>
</organism>
<accession>A0ABQ9WRB1</accession>
<evidence type="ECO:0000313" key="2">
    <source>
        <dbReference type="Proteomes" id="UP001281761"/>
    </source>
</evidence>
<keyword evidence="2" id="KW-1185">Reference proteome</keyword>
<dbReference type="Proteomes" id="UP001281761">
    <property type="component" value="Unassembled WGS sequence"/>
</dbReference>
<reference evidence="1 2" key="1">
    <citation type="journal article" date="2022" name="bioRxiv">
        <title>Genomics of Preaxostyla Flagellates Illuminates Evolutionary Transitions and the Path Towards Mitochondrial Loss.</title>
        <authorList>
            <person name="Novak L.V.F."/>
            <person name="Treitli S.C."/>
            <person name="Pyrih J."/>
            <person name="Halakuc P."/>
            <person name="Pipaliya S.V."/>
            <person name="Vacek V."/>
            <person name="Brzon O."/>
            <person name="Soukal P."/>
            <person name="Eme L."/>
            <person name="Dacks J.B."/>
            <person name="Karnkowska A."/>
            <person name="Elias M."/>
            <person name="Hampl V."/>
        </authorList>
    </citation>
    <scope>NUCLEOTIDE SEQUENCE [LARGE SCALE GENOMIC DNA]</scope>
    <source>
        <strain evidence="1">NAU3</strain>
        <tissue evidence="1">Gut</tissue>
    </source>
</reference>
<proteinExistence type="predicted"/>
<name>A0ABQ9WRB1_9EUKA</name>
<protein>
    <submittedName>
        <fullName evidence="1">Uncharacterized protein</fullName>
    </submittedName>
</protein>
<dbReference type="EMBL" id="JARBJD010000441">
    <property type="protein sequence ID" value="KAK2942016.1"/>
    <property type="molecule type" value="Genomic_DNA"/>
</dbReference>